<dbReference type="Proteomes" id="UP000249497">
    <property type="component" value="Unassembled WGS sequence"/>
</dbReference>
<evidence type="ECO:0000313" key="1">
    <source>
        <dbReference type="EMBL" id="RAH86637.1"/>
    </source>
</evidence>
<dbReference type="AlphaFoldDB" id="A0A8T8XEA1"/>
<organism evidence="1 2">
    <name type="scientific">Aspergillus japonicus CBS 114.51</name>
    <dbReference type="NCBI Taxonomy" id="1448312"/>
    <lineage>
        <taxon>Eukaryota</taxon>
        <taxon>Fungi</taxon>
        <taxon>Dikarya</taxon>
        <taxon>Ascomycota</taxon>
        <taxon>Pezizomycotina</taxon>
        <taxon>Eurotiomycetes</taxon>
        <taxon>Eurotiomycetidae</taxon>
        <taxon>Eurotiales</taxon>
        <taxon>Aspergillaceae</taxon>
        <taxon>Aspergillus</taxon>
        <taxon>Aspergillus subgen. Circumdati</taxon>
    </lineage>
</organism>
<accession>A0A8T8XEA1</accession>
<keyword evidence="2" id="KW-1185">Reference proteome</keyword>
<name>A0A8T8XEA1_ASPJA</name>
<protein>
    <submittedName>
        <fullName evidence="1">Uncharacterized protein</fullName>
    </submittedName>
</protein>
<dbReference type="OrthoDB" id="7464126at2759"/>
<dbReference type="RefSeq" id="XP_025532531.1">
    <property type="nucleotide sequence ID" value="XM_025670481.1"/>
</dbReference>
<reference evidence="1 2" key="1">
    <citation type="submission" date="2018-02" db="EMBL/GenBank/DDBJ databases">
        <title>The genomes of Aspergillus section Nigri reveals drivers in fungal speciation.</title>
        <authorList>
            <consortium name="DOE Joint Genome Institute"/>
            <person name="Vesth T.C."/>
            <person name="Nybo J."/>
            <person name="Theobald S."/>
            <person name="Brandl J."/>
            <person name="Frisvad J.C."/>
            <person name="Nielsen K.F."/>
            <person name="Lyhne E.K."/>
            <person name="Kogle M.E."/>
            <person name="Kuo A."/>
            <person name="Riley R."/>
            <person name="Clum A."/>
            <person name="Nolan M."/>
            <person name="Lipzen A."/>
            <person name="Salamov A."/>
            <person name="Henrissat B."/>
            <person name="Wiebenga A."/>
            <person name="De vries R.P."/>
            <person name="Grigoriev I.V."/>
            <person name="Mortensen U.H."/>
            <person name="Andersen M.R."/>
            <person name="Baker S.E."/>
        </authorList>
    </citation>
    <scope>NUCLEOTIDE SEQUENCE [LARGE SCALE GENOMIC DNA]</scope>
    <source>
        <strain evidence="1 2">CBS 114.51</strain>
    </source>
</reference>
<gene>
    <name evidence="1" type="ORF">BO86DRAFT_375387</name>
</gene>
<evidence type="ECO:0000313" key="2">
    <source>
        <dbReference type="Proteomes" id="UP000249497"/>
    </source>
</evidence>
<dbReference type="GeneID" id="37174173"/>
<dbReference type="EMBL" id="KZ824772">
    <property type="protein sequence ID" value="RAH86637.1"/>
    <property type="molecule type" value="Genomic_DNA"/>
</dbReference>
<proteinExistence type="predicted"/>
<sequence length="522" mass="58595">MSKAWRTKSAYFPPLNQARAGTGHHSGPCNALRVRTSFIIQRAVQELNAHTNATWSIAVELVGQTEHATTSFGWAPFFFDEKAATSKSEQGISAVSSCDAADANQHPRRSEFFAPTLQEAQKSTDWRSHQKKYDEAIRKCNDVNGCLFTEFLLQTNPSMEISNDLILWAIEASRSPVEIIGLLTRHGTAVRSFSRSDVKAALEHVSGVSGIMAALLRSSPGLDVDQEAFTRAASQYRVLPEDLWLLFSRATDISLTGELIDGIETAASDQIVFLRWPNVHLSQRAVDATVDDLRKFPTLVKERPSIKVSTEAITSLCNSWRNPNRVDTMKEILIFQPGVILTEEMFLAATEYSEVFDALLRHEPCVNLTDNVIGRAMSRMNRTNLLRAILVARKDFHFSPQSISIICDRYGYDKDIQACVTEVLARSRNTILGENEMCDVVKTGSPGSLGVILSQRPDAVVTENVVKYLMDVIKADRGAENFLRRWRYEFEDEAFDMLLERSGLIDLKRQMLKSQVRKLIWG</sequence>